<name>T1G3W2_HELRO</name>
<dbReference type="CDD" id="cd19757">
    <property type="entry name" value="Bbox1"/>
    <property type="match status" value="1"/>
</dbReference>
<dbReference type="InterPro" id="IPR012677">
    <property type="entry name" value="Nucleotide-bd_a/b_plait_sf"/>
</dbReference>
<evidence type="ECO:0000256" key="4">
    <source>
        <dbReference type="ARBA" id="ARBA00022884"/>
    </source>
</evidence>
<sequence>MASHLLNNSLLSGLTNYPISGFANGGHIESFSRKVFVGGLPPDSDENDITASFRQFGPLIVDWPHKAETKTSFPPKGYCFLLFQDEMSVQKLMEACQEDDGKFYWCIPSTSTKDKPVQIRPWSLIDSDFLMDASQPLDLRKTVFVGGVPRPLKAAELAIAMDQLYGNVCYAGIDTDPELKYPKGAGRVSFSTQQSYISAISARFVQLQFGDIDKRVEVKPYVLDDQLCDECQGQKSAGKSAPYYCANVACLQYYCENCWVQIHSRPGREFHKPLVKEGADRPKSIPPFKW</sequence>
<dbReference type="PANTHER" id="PTHR12566:SF12">
    <property type="entry name" value="TRANSLATIONAL REGULATOR ORB2"/>
    <property type="match status" value="1"/>
</dbReference>
<dbReference type="GO" id="GO:0005737">
    <property type="term" value="C:cytoplasm"/>
    <property type="evidence" value="ECO:0000318"/>
    <property type="project" value="GO_Central"/>
</dbReference>
<reference evidence="7 9" key="2">
    <citation type="journal article" date="2013" name="Nature">
        <title>Insights into bilaterian evolution from three spiralian genomes.</title>
        <authorList>
            <person name="Simakov O."/>
            <person name="Marletaz F."/>
            <person name="Cho S.J."/>
            <person name="Edsinger-Gonzales E."/>
            <person name="Havlak P."/>
            <person name="Hellsten U."/>
            <person name="Kuo D.H."/>
            <person name="Larsson T."/>
            <person name="Lv J."/>
            <person name="Arendt D."/>
            <person name="Savage R."/>
            <person name="Osoegawa K."/>
            <person name="de Jong P."/>
            <person name="Grimwood J."/>
            <person name="Chapman J.A."/>
            <person name="Shapiro H."/>
            <person name="Aerts A."/>
            <person name="Otillar R.P."/>
            <person name="Terry A.Y."/>
            <person name="Boore J.L."/>
            <person name="Grigoriev I.V."/>
            <person name="Lindberg D.R."/>
            <person name="Seaver E.C."/>
            <person name="Weisblat D.A."/>
            <person name="Putnam N.H."/>
            <person name="Rokhsar D.S."/>
        </authorList>
    </citation>
    <scope>NUCLEOTIDE SEQUENCE</scope>
</reference>
<organism evidence="8 9">
    <name type="scientific">Helobdella robusta</name>
    <name type="common">Californian leech</name>
    <dbReference type="NCBI Taxonomy" id="6412"/>
    <lineage>
        <taxon>Eukaryota</taxon>
        <taxon>Metazoa</taxon>
        <taxon>Spiralia</taxon>
        <taxon>Lophotrochozoa</taxon>
        <taxon>Annelida</taxon>
        <taxon>Clitellata</taxon>
        <taxon>Hirudinea</taxon>
        <taxon>Rhynchobdellida</taxon>
        <taxon>Glossiphoniidae</taxon>
        <taxon>Helobdella</taxon>
    </lineage>
</organism>
<dbReference type="GO" id="GO:0043022">
    <property type="term" value="F:ribosome binding"/>
    <property type="evidence" value="ECO:0000318"/>
    <property type="project" value="GO_Central"/>
</dbReference>
<feature type="domain" description="RRM" evidence="6">
    <location>
        <begin position="33"/>
        <end position="120"/>
    </location>
</feature>
<dbReference type="GO" id="GO:0000900">
    <property type="term" value="F:mRNA regulatory element binding translation repressor activity"/>
    <property type="evidence" value="ECO:0000318"/>
    <property type="project" value="GO_Central"/>
</dbReference>
<dbReference type="CDD" id="cd12726">
    <property type="entry name" value="RRM2_CPEB2_like"/>
    <property type="match status" value="1"/>
</dbReference>
<dbReference type="eggNOG" id="KOG0129">
    <property type="taxonomic scope" value="Eukaryota"/>
</dbReference>
<dbReference type="InterPro" id="IPR034819">
    <property type="entry name" value="CPEB"/>
</dbReference>
<evidence type="ECO:0000256" key="5">
    <source>
        <dbReference type="PROSITE-ProRule" id="PRU00176"/>
    </source>
</evidence>
<evidence type="ECO:0000256" key="3">
    <source>
        <dbReference type="ARBA" id="ARBA00022737"/>
    </source>
</evidence>
<dbReference type="FunFam" id="3.30.70.330:FF:000008">
    <property type="entry name" value="Cytoplasmic polyadenylation element-binding 2 isoform X2"/>
    <property type="match status" value="1"/>
</dbReference>
<dbReference type="RefSeq" id="XP_009018211.1">
    <property type="nucleotide sequence ID" value="XM_009019963.1"/>
</dbReference>
<dbReference type="FunFam" id="3.30.70.330:FF:000009">
    <property type="entry name" value="cytoplasmic polyadenylation element-binding protein 2 isoform X1"/>
    <property type="match status" value="1"/>
</dbReference>
<dbReference type="GeneID" id="20215760"/>
<dbReference type="GO" id="GO:0005634">
    <property type="term" value="C:nucleus"/>
    <property type="evidence" value="ECO:0000318"/>
    <property type="project" value="GO_Central"/>
</dbReference>
<keyword evidence="9" id="KW-1185">Reference proteome</keyword>
<dbReference type="PROSITE" id="PS50102">
    <property type="entry name" value="RRM"/>
    <property type="match status" value="2"/>
</dbReference>
<dbReference type="EnsemblMetazoa" id="HelroT79994">
    <property type="protein sequence ID" value="HelroP79994"/>
    <property type="gene ID" value="HelroG79994"/>
</dbReference>
<dbReference type="KEGG" id="hro:HELRODRAFT_79994"/>
<evidence type="ECO:0000313" key="9">
    <source>
        <dbReference type="Proteomes" id="UP000015101"/>
    </source>
</evidence>
<feature type="domain" description="RRM" evidence="6">
    <location>
        <begin position="141"/>
        <end position="219"/>
    </location>
</feature>
<dbReference type="GO" id="GO:0008135">
    <property type="term" value="F:translation factor activity, RNA binding"/>
    <property type="evidence" value="ECO:0000318"/>
    <property type="project" value="GO_Central"/>
</dbReference>
<accession>T1G3W2</accession>
<dbReference type="InParanoid" id="T1G3W2"/>
<evidence type="ECO:0000259" key="6">
    <source>
        <dbReference type="PROSITE" id="PS50102"/>
    </source>
</evidence>
<reference evidence="8" key="3">
    <citation type="submission" date="2015-06" db="UniProtKB">
        <authorList>
            <consortium name="EnsemblMetazoa"/>
        </authorList>
    </citation>
    <scope>IDENTIFICATION</scope>
</reference>
<comment type="subcellular location">
    <subcellularLocation>
        <location evidence="1">Cytoplasm</location>
    </subcellularLocation>
</comment>
<dbReference type="GO" id="GO:0043005">
    <property type="term" value="C:neuron projection"/>
    <property type="evidence" value="ECO:0000318"/>
    <property type="project" value="GO_Central"/>
</dbReference>
<dbReference type="InterPro" id="IPR032296">
    <property type="entry name" value="CEBP_ZZ"/>
</dbReference>
<dbReference type="OMA" id="CWDRIHY"/>
<dbReference type="InterPro" id="IPR038446">
    <property type="entry name" value="CEBP_ZZ_sf"/>
</dbReference>
<dbReference type="Pfam" id="PF16366">
    <property type="entry name" value="CEBP_ZZ"/>
    <property type="match status" value="1"/>
</dbReference>
<proteinExistence type="predicted"/>
<dbReference type="GO" id="GO:0045202">
    <property type="term" value="C:synapse"/>
    <property type="evidence" value="ECO:0000318"/>
    <property type="project" value="GO_Central"/>
</dbReference>
<evidence type="ECO:0000313" key="7">
    <source>
        <dbReference type="EMBL" id="ESO03654.1"/>
    </source>
</evidence>
<dbReference type="CDD" id="cd12724">
    <property type="entry name" value="RRM1_CPEB2_like"/>
    <property type="match status" value="1"/>
</dbReference>
<protein>
    <recommendedName>
        <fullName evidence="6">RRM domain-containing protein</fullName>
    </recommendedName>
</protein>
<dbReference type="AlphaFoldDB" id="T1G3W2"/>
<dbReference type="EMBL" id="AMQM01004521">
    <property type="status" value="NOT_ANNOTATED_CDS"/>
    <property type="molecule type" value="Genomic_DNA"/>
</dbReference>
<dbReference type="Proteomes" id="UP000015101">
    <property type="component" value="Unassembled WGS sequence"/>
</dbReference>
<dbReference type="OrthoDB" id="10033548at2759"/>
<reference evidence="9" key="1">
    <citation type="submission" date="2012-12" db="EMBL/GenBank/DDBJ databases">
        <authorList>
            <person name="Hellsten U."/>
            <person name="Grimwood J."/>
            <person name="Chapman J.A."/>
            <person name="Shapiro H."/>
            <person name="Aerts A."/>
            <person name="Otillar R.P."/>
            <person name="Terry A.Y."/>
            <person name="Boore J.L."/>
            <person name="Simakov O."/>
            <person name="Marletaz F."/>
            <person name="Cho S.-J."/>
            <person name="Edsinger-Gonzales E."/>
            <person name="Havlak P."/>
            <person name="Kuo D.-H."/>
            <person name="Larsson T."/>
            <person name="Lv J."/>
            <person name="Arendt D."/>
            <person name="Savage R."/>
            <person name="Osoegawa K."/>
            <person name="de Jong P."/>
            <person name="Lindberg D.R."/>
            <person name="Seaver E.C."/>
            <person name="Weisblat D.A."/>
            <person name="Putnam N.H."/>
            <person name="Grigoriev I.V."/>
            <person name="Rokhsar D.S."/>
        </authorList>
    </citation>
    <scope>NUCLEOTIDE SEQUENCE</scope>
</reference>
<dbReference type="GO" id="GO:2000766">
    <property type="term" value="P:negative regulation of cytoplasmic translation"/>
    <property type="evidence" value="ECO:0000318"/>
    <property type="project" value="GO_Central"/>
</dbReference>
<dbReference type="HOGENOM" id="CLU_014948_0_0_1"/>
<dbReference type="STRING" id="6412.T1G3W2"/>
<dbReference type="Gene3D" id="3.30.70.330">
    <property type="match status" value="2"/>
</dbReference>
<keyword evidence="3" id="KW-0677">Repeat</keyword>
<dbReference type="PANTHER" id="PTHR12566">
    <property type="entry name" value="CYTOPLASMIC POLYADENYLATION ELEMENT BINDING PROTEIN CPEB"/>
    <property type="match status" value="1"/>
</dbReference>
<evidence type="ECO:0000256" key="2">
    <source>
        <dbReference type="ARBA" id="ARBA00022490"/>
    </source>
</evidence>
<dbReference type="CTD" id="20215760"/>
<keyword evidence="2" id="KW-0963">Cytoplasm</keyword>
<evidence type="ECO:0000313" key="8">
    <source>
        <dbReference type="EnsemblMetazoa" id="HelroP79994"/>
    </source>
</evidence>
<dbReference type="SMART" id="SM00360">
    <property type="entry name" value="RRM"/>
    <property type="match status" value="2"/>
</dbReference>
<dbReference type="Gene3D" id="4.10.640.40">
    <property type="entry name" value="Cytoplasmic polyadenylation element-binding protein, ZZ domain"/>
    <property type="match status" value="1"/>
</dbReference>
<dbReference type="GO" id="GO:0007283">
    <property type="term" value="P:spermatogenesis"/>
    <property type="evidence" value="ECO:0000318"/>
    <property type="project" value="GO_Central"/>
</dbReference>
<dbReference type="EMBL" id="KB096590">
    <property type="protein sequence ID" value="ESO03654.1"/>
    <property type="molecule type" value="Genomic_DNA"/>
</dbReference>
<evidence type="ECO:0000256" key="1">
    <source>
        <dbReference type="ARBA" id="ARBA00004496"/>
    </source>
</evidence>
<dbReference type="SUPFAM" id="SSF54928">
    <property type="entry name" value="RNA-binding domain, RBD"/>
    <property type="match status" value="1"/>
</dbReference>
<dbReference type="GO" id="GO:0003730">
    <property type="term" value="F:mRNA 3'-UTR binding"/>
    <property type="evidence" value="ECO:0000318"/>
    <property type="project" value="GO_Central"/>
</dbReference>
<gene>
    <name evidence="8" type="primary">20215760</name>
    <name evidence="7" type="ORF">HELRODRAFT_79994</name>
</gene>
<dbReference type="FunFam" id="4.10.640.40:FF:000001">
    <property type="entry name" value="Cytoplasmic polyadenylation element-binding 2 isoform X2"/>
    <property type="match status" value="1"/>
</dbReference>
<dbReference type="InterPro" id="IPR035979">
    <property type="entry name" value="RBD_domain_sf"/>
</dbReference>
<dbReference type="InterPro" id="IPR000504">
    <property type="entry name" value="RRM_dom"/>
</dbReference>
<dbReference type="Pfam" id="PF16367">
    <property type="entry name" value="RRM_7"/>
    <property type="match status" value="1"/>
</dbReference>
<keyword evidence="4 5" id="KW-0694">RNA-binding</keyword>